<evidence type="ECO:0000256" key="13">
    <source>
        <dbReference type="ARBA" id="ARBA00023242"/>
    </source>
</evidence>
<dbReference type="FunFam" id="3.30.160.60:FF:000446">
    <property type="entry name" value="Zinc finger protein"/>
    <property type="match status" value="1"/>
</dbReference>
<keyword evidence="13" id="KW-0539">Nucleus</keyword>
<comment type="subcellular location">
    <subcellularLocation>
        <location evidence="1">Nucleus</location>
    </subcellularLocation>
</comment>
<evidence type="ECO:0000313" key="21">
    <source>
        <dbReference type="Proteomes" id="UP000694564"/>
    </source>
</evidence>
<feature type="domain" description="C2H2-type" evidence="19">
    <location>
        <begin position="387"/>
        <end position="416"/>
    </location>
</feature>
<dbReference type="GO" id="GO:0008270">
    <property type="term" value="F:zinc ion binding"/>
    <property type="evidence" value="ECO:0007669"/>
    <property type="project" value="UniProtKB-KW"/>
</dbReference>
<accession>A0A8D2AL80</accession>
<dbReference type="GO" id="GO:0045087">
    <property type="term" value="P:innate immune response"/>
    <property type="evidence" value="ECO:0007669"/>
    <property type="project" value="UniProtKB-KW"/>
</dbReference>
<keyword evidence="3" id="KW-0399">Innate immunity</keyword>
<dbReference type="FunFam" id="3.30.160.60:FF:000132">
    <property type="entry name" value="PR domain zinc finger protein 1"/>
    <property type="match status" value="1"/>
</dbReference>
<dbReference type="GO" id="GO:0045165">
    <property type="term" value="P:cell fate commitment"/>
    <property type="evidence" value="ECO:0007669"/>
    <property type="project" value="TreeGrafter"/>
</dbReference>
<feature type="region of interest" description="Disordered" evidence="18">
    <location>
        <begin position="263"/>
        <end position="284"/>
    </location>
</feature>
<evidence type="ECO:0000256" key="5">
    <source>
        <dbReference type="ARBA" id="ARBA00022737"/>
    </source>
</evidence>
<keyword evidence="5" id="KW-0677">Repeat</keyword>
<dbReference type="SUPFAM" id="SSF57667">
    <property type="entry name" value="beta-beta-alpha zinc fingers"/>
    <property type="match status" value="2"/>
</dbReference>
<evidence type="ECO:0000256" key="4">
    <source>
        <dbReference type="ARBA" id="ARBA00022723"/>
    </source>
</evidence>
<feature type="region of interest" description="Disordered" evidence="18">
    <location>
        <begin position="94"/>
        <end position="118"/>
    </location>
</feature>
<keyword evidence="8" id="KW-0391">Immunity</keyword>
<dbReference type="PROSITE" id="PS00028">
    <property type="entry name" value="ZINC_FINGER_C2H2_1"/>
    <property type="match status" value="3"/>
</dbReference>
<dbReference type="OrthoDB" id="9345291at2759"/>
<evidence type="ECO:0000256" key="12">
    <source>
        <dbReference type="ARBA" id="ARBA00023163"/>
    </source>
</evidence>
<dbReference type="InterPro" id="IPR013087">
    <property type="entry name" value="Znf_C2H2_type"/>
</dbReference>
<evidence type="ECO:0000256" key="10">
    <source>
        <dbReference type="ARBA" id="ARBA00023125"/>
    </source>
</evidence>
<evidence type="ECO:0000259" key="19">
    <source>
        <dbReference type="PROSITE" id="PS50157"/>
    </source>
</evidence>
<dbReference type="FunFam" id="3.30.160.60:FF:001272">
    <property type="entry name" value="Zinc finger protein 683"/>
    <property type="match status" value="1"/>
</dbReference>
<dbReference type="GO" id="GO:0005634">
    <property type="term" value="C:nucleus"/>
    <property type="evidence" value="ECO:0007669"/>
    <property type="project" value="UniProtKB-SubCell"/>
</dbReference>
<name>A0A8D2AL80_SCIVU</name>
<evidence type="ECO:0000256" key="16">
    <source>
        <dbReference type="ARBA" id="ARBA00078155"/>
    </source>
</evidence>
<feature type="domain" description="C2H2-type" evidence="19">
    <location>
        <begin position="320"/>
        <end position="347"/>
    </location>
</feature>
<feature type="domain" description="C2H2-type" evidence="19">
    <location>
        <begin position="417"/>
        <end position="439"/>
    </location>
</feature>
<sequence length="519" mass="55816">MKGKSAAQLRCHHKTRTLGGKGGSLSLGTDFQLCQDDQVGRGPLPGTVDARGLSSASWQCPLPLVPAGSALLACPQGLDLYLCGLQPTSLGTAPRGLGEDSWSMNHQPPGLQASSTDDERLATKYHLSRNEMGSQPEGTGPGGPCPSFPPHNSSSPALWLNGKSPRPSVFCPCPPAAPISKELLLSLHPFYPGYPLLLPPPYLFTCGAPPSVQCPHLLMLPQNTSYPTMAAPSLLRTANDSGHHSPQGDTLLLYPGAFQASGQTLPSQAKDPDPGAAPASSSGKRCAGVVAPVKRVPLGSRAGTATLPYPLKKENGKILYECNVCGKSFGQLSNLKVHLRVHSGERPFQCVLCQKSFTQLAHLQKHHLVHTGERPHQCMWIPGRNHYAHSRQMCHKRFSSSSNLKTHLRLHSGARPFQCSVCPSRFAQHIQLKLHHRLHIPRPCGFTHTHLPPGLLPPACLAHWHQGALDLVVASSEKQMAWDMDKAKVSSASQGSKGSHLSSCGPRRVCQMCKVFLIL</sequence>
<dbReference type="GO" id="GO:0002682">
    <property type="term" value="P:regulation of immune system process"/>
    <property type="evidence" value="ECO:0007669"/>
    <property type="project" value="UniProtKB-ARBA"/>
</dbReference>
<dbReference type="GO" id="GO:0002250">
    <property type="term" value="P:adaptive immune response"/>
    <property type="evidence" value="ECO:0007669"/>
    <property type="project" value="UniProtKB-KW"/>
</dbReference>
<keyword evidence="10" id="KW-0238">DNA-binding</keyword>
<evidence type="ECO:0000256" key="2">
    <source>
        <dbReference type="ARBA" id="ARBA00006991"/>
    </source>
</evidence>
<evidence type="ECO:0000256" key="17">
    <source>
        <dbReference type="PROSITE-ProRule" id="PRU00042"/>
    </source>
</evidence>
<evidence type="ECO:0000313" key="20">
    <source>
        <dbReference type="Ensembl" id="ENSSVLP00005002999.1"/>
    </source>
</evidence>
<dbReference type="GO" id="GO:0003700">
    <property type="term" value="F:DNA-binding transcription factor activity"/>
    <property type="evidence" value="ECO:0007669"/>
    <property type="project" value="TreeGrafter"/>
</dbReference>
<reference evidence="20" key="2">
    <citation type="submission" date="2025-08" db="UniProtKB">
        <authorList>
            <consortium name="Ensembl"/>
        </authorList>
    </citation>
    <scope>IDENTIFICATION</scope>
</reference>
<dbReference type="Ensembl" id="ENSSVLT00005003272.1">
    <property type="protein sequence ID" value="ENSSVLP00005002999.1"/>
    <property type="gene ID" value="ENSSVLG00005002372.1"/>
</dbReference>
<dbReference type="GO" id="GO:0006357">
    <property type="term" value="P:regulation of transcription by RNA polymerase II"/>
    <property type="evidence" value="ECO:0007669"/>
    <property type="project" value="TreeGrafter"/>
</dbReference>
<keyword evidence="6 17" id="KW-0863">Zinc-finger</keyword>
<proteinExistence type="inferred from homology"/>
<keyword evidence="9" id="KW-0805">Transcription regulation</keyword>
<evidence type="ECO:0000256" key="3">
    <source>
        <dbReference type="ARBA" id="ARBA00022588"/>
    </source>
</evidence>
<dbReference type="GeneTree" id="ENSGT00940000163172"/>
<evidence type="ECO:0000256" key="14">
    <source>
        <dbReference type="ARBA" id="ARBA00074461"/>
    </source>
</evidence>
<dbReference type="GO" id="GO:0051239">
    <property type="term" value="P:regulation of multicellular organismal process"/>
    <property type="evidence" value="ECO:0007669"/>
    <property type="project" value="UniProtKB-ARBA"/>
</dbReference>
<dbReference type="GO" id="GO:0005737">
    <property type="term" value="C:cytoplasm"/>
    <property type="evidence" value="ECO:0007669"/>
    <property type="project" value="TreeGrafter"/>
</dbReference>
<dbReference type="PANTHER" id="PTHR16515">
    <property type="entry name" value="PR DOMAIN ZINC FINGER PROTEIN"/>
    <property type="match status" value="1"/>
</dbReference>
<dbReference type="InterPro" id="IPR036236">
    <property type="entry name" value="Znf_C2H2_sf"/>
</dbReference>
<evidence type="ECO:0000256" key="7">
    <source>
        <dbReference type="ARBA" id="ARBA00022833"/>
    </source>
</evidence>
<protein>
    <recommendedName>
        <fullName evidence="14">Tissue-resident T-cell transcription regulator protein ZNF683</fullName>
    </recommendedName>
    <alternativeName>
        <fullName evidence="15">Homolog of Blimp-1 in T-cell</fullName>
    </alternativeName>
    <alternativeName>
        <fullName evidence="16">Zinc finger protein 683</fullName>
    </alternativeName>
</protein>
<dbReference type="Pfam" id="PF00096">
    <property type="entry name" value="zf-C2H2"/>
    <property type="match status" value="3"/>
</dbReference>
<evidence type="ECO:0000256" key="18">
    <source>
        <dbReference type="SAM" id="MobiDB-lite"/>
    </source>
</evidence>
<keyword evidence="7" id="KW-0862">Zinc</keyword>
<reference evidence="20" key="3">
    <citation type="submission" date="2025-09" db="UniProtKB">
        <authorList>
            <consortium name="Ensembl"/>
        </authorList>
    </citation>
    <scope>IDENTIFICATION</scope>
</reference>
<dbReference type="Gene3D" id="3.30.160.60">
    <property type="entry name" value="Classic Zinc Finger"/>
    <property type="match status" value="4"/>
</dbReference>
<gene>
    <name evidence="20" type="primary">ZNF683</name>
</gene>
<dbReference type="PANTHER" id="PTHR16515:SF53">
    <property type="entry name" value="ZINC FINGER PROTEIN 683"/>
    <property type="match status" value="1"/>
</dbReference>
<organism evidence="20 21">
    <name type="scientific">Sciurus vulgaris</name>
    <name type="common">Eurasian red squirrel</name>
    <dbReference type="NCBI Taxonomy" id="55149"/>
    <lineage>
        <taxon>Eukaryota</taxon>
        <taxon>Metazoa</taxon>
        <taxon>Chordata</taxon>
        <taxon>Craniata</taxon>
        <taxon>Vertebrata</taxon>
        <taxon>Euteleostomi</taxon>
        <taxon>Mammalia</taxon>
        <taxon>Eutheria</taxon>
        <taxon>Euarchontoglires</taxon>
        <taxon>Glires</taxon>
        <taxon>Rodentia</taxon>
        <taxon>Sciuromorpha</taxon>
        <taxon>Sciuridae</taxon>
        <taxon>Sciurinae</taxon>
        <taxon>Sciurini</taxon>
        <taxon>Sciurus</taxon>
    </lineage>
</organism>
<evidence type="ECO:0000256" key="15">
    <source>
        <dbReference type="ARBA" id="ARBA00075301"/>
    </source>
</evidence>
<feature type="domain" description="C2H2-type" evidence="19">
    <location>
        <begin position="348"/>
        <end position="375"/>
    </location>
</feature>
<evidence type="ECO:0000256" key="1">
    <source>
        <dbReference type="ARBA" id="ARBA00004123"/>
    </source>
</evidence>
<dbReference type="GO" id="GO:0000978">
    <property type="term" value="F:RNA polymerase II cis-regulatory region sequence-specific DNA binding"/>
    <property type="evidence" value="ECO:0007669"/>
    <property type="project" value="TreeGrafter"/>
</dbReference>
<reference evidence="20" key="1">
    <citation type="submission" date="2020-06" db="EMBL/GenBank/DDBJ databases">
        <authorList>
            <consortium name="Wellcome Sanger Institute Data Sharing"/>
        </authorList>
    </citation>
    <scope>NUCLEOTIDE SEQUENCE [LARGE SCALE GENOMIC DNA]</scope>
</reference>
<keyword evidence="4" id="KW-0479">Metal-binding</keyword>
<keyword evidence="11" id="KW-1064">Adaptive immunity</keyword>
<dbReference type="AlphaFoldDB" id="A0A8D2AL80"/>
<comment type="similarity">
    <text evidence="2">Belongs to the krueppel C2H2-type zinc-finger protein family.</text>
</comment>
<evidence type="ECO:0000256" key="9">
    <source>
        <dbReference type="ARBA" id="ARBA00023015"/>
    </source>
</evidence>
<keyword evidence="21" id="KW-1185">Reference proteome</keyword>
<keyword evidence="12" id="KW-0804">Transcription</keyword>
<dbReference type="PROSITE" id="PS50157">
    <property type="entry name" value="ZINC_FINGER_C2H2_2"/>
    <property type="match status" value="4"/>
</dbReference>
<evidence type="ECO:0000256" key="6">
    <source>
        <dbReference type="ARBA" id="ARBA00022771"/>
    </source>
</evidence>
<dbReference type="InterPro" id="IPR050331">
    <property type="entry name" value="Zinc_finger"/>
</dbReference>
<evidence type="ECO:0000256" key="11">
    <source>
        <dbReference type="ARBA" id="ARBA00023130"/>
    </source>
</evidence>
<dbReference type="Proteomes" id="UP000694564">
    <property type="component" value="Chromosome 1"/>
</dbReference>
<dbReference type="SMART" id="SM00355">
    <property type="entry name" value="ZnF_C2H2"/>
    <property type="match status" value="4"/>
</dbReference>
<evidence type="ECO:0000256" key="8">
    <source>
        <dbReference type="ARBA" id="ARBA00022859"/>
    </source>
</evidence>